<dbReference type="PANTHER" id="PTHR11717:SF7">
    <property type="entry name" value="LOW MOLECULAR WEIGHT PHOSPHOTYROSINE PROTEIN PHOSPHATASE"/>
    <property type="match status" value="1"/>
</dbReference>
<dbReference type="GO" id="GO:0004725">
    <property type="term" value="F:protein tyrosine phosphatase activity"/>
    <property type="evidence" value="ECO:0007669"/>
    <property type="project" value="UniProtKB-EC"/>
</dbReference>
<reference evidence="3 4" key="1">
    <citation type="submission" date="2017-05" db="EMBL/GenBank/DDBJ databases">
        <title>Complete genome sequence of Streptomyces sp. SCSIO 03032 revealed the diverse biosynthetic pathways for its bioactive secondary metabolites.</title>
        <authorList>
            <person name="Ma L."/>
            <person name="Zhu Y."/>
            <person name="Zhang W."/>
            <person name="Zhang G."/>
            <person name="Tian X."/>
            <person name="Zhang S."/>
            <person name="Zhang C."/>
        </authorList>
    </citation>
    <scope>NUCLEOTIDE SEQUENCE [LARGE SCALE GENOMIC DNA]</scope>
    <source>
        <strain evidence="3 4">SCSIO 03032</strain>
    </source>
</reference>
<dbReference type="OrthoDB" id="9784339at2"/>
<organism evidence="3 4">
    <name type="scientific">Streptomyces marincola</name>
    <dbReference type="NCBI Taxonomy" id="2878388"/>
    <lineage>
        <taxon>Bacteria</taxon>
        <taxon>Bacillati</taxon>
        <taxon>Actinomycetota</taxon>
        <taxon>Actinomycetes</taxon>
        <taxon>Kitasatosporales</taxon>
        <taxon>Streptomycetaceae</taxon>
        <taxon>Streptomyces</taxon>
    </lineage>
</organism>
<dbReference type="InterPro" id="IPR023485">
    <property type="entry name" value="Ptyr_pPase"/>
</dbReference>
<dbReference type="KEGG" id="smao:CAG99_13760"/>
<protein>
    <recommendedName>
        <fullName evidence="1">protein-tyrosine-phosphatase</fullName>
        <ecNumber evidence="1">3.1.3.48</ecNumber>
    </recommendedName>
</protein>
<dbReference type="Gene3D" id="3.40.50.2300">
    <property type="match status" value="1"/>
</dbReference>
<name>A0A1W7D5U6_9ACTN</name>
<dbReference type="Pfam" id="PF01451">
    <property type="entry name" value="LMWPc"/>
    <property type="match status" value="1"/>
</dbReference>
<feature type="domain" description="Phosphotyrosine protein phosphatase I" evidence="2">
    <location>
        <begin position="1"/>
        <end position="133"/>
    </location>
</feature>
<dbReference type="CDD" id="cd16343">
    <property type="entry name" value="LMWPTP"/>
    <property type="match status" value="1"/>
</dbReference>
<sequence length="145" mass="15489">MAEAVLRARLAEAGLGAHVLVDSAGTGGWHAGDPADPRATAALVAAGYDARPADHTARQFEAEWFPRYDLVVALDRGHARALRRLAPGPEQAAKVRLLRAGDLDVPDPYYGEDEGFADCLALIEESVPDLLDTIRRRRPGAGEAP</sequence>
<dbReference type="SMART" id="SM00226">
    <property type="entry name" value="LMWPc"/>
    <property type="match status" value="1"/>
</dbReference>
<dbReference type="AlphaFoldDB" id="A0A1W7D5U6"/>
<dbReference type="EC" id="3.1.3.48" evidence="1"/>
<dbReference type="InterPro" id="IPR050438">
    <property type="entry name" value="LMW_PTPase"/>
</dbReference>
<dbReference type="PANTHER" id="PTHR11717">
    <property type="entry name" value="LOW MOLECULAR WEIGHT PROTEIN TYROSINE PHOSPHATASE"/>
    <property type="match status" value="1"/>
</dbReference>
<dbReference type="InterPro" id="IPR036196">
    <property type="entry name" value="Ptyr_pPase_sf"/>
</dbReference>
<evidence type="ECO:0000259" key="2">
    <source>
        <dbReference type="SMART" id="SM00226"/>
    </source>
</evidence>
<accession>A0A1W7D5U6</accession>
<evidence type="ECO:0000313" key="4">
    <source>
        <dbReference type="Proteomes" id="UP000194218"/>
    </source>
</evidence>
<dbReference type="EMBL" id="CP021121">
    <property type="protein sequence ID" value="ARQ72342.1"/>
    <property type="molecule type" value="Genomic_DNA"/>
</dbReference>
<proteinExistence type="predicted"/>
<dbReference type="SUPFAM" id="SSF52788">
    <property type="entry name" value="Phosphotyrosine protein phosphatases I"/>
    <property type="match status" value="1"/>
</dbReference>
<dbReference type="Proteomes" id="UP000194218">
    <property type="component" value="Chromosome"/>
</dbReference>
<evidence type="ECO:0000313" key="3">
    <source>
        <dbReference type="EMBL" id="ARQ72342.1"/>
    </source>
</evidence>
<keyword evidence="4" id="KW-1185">Reference proteome</keyword>
<gene>
    <name evidence="3" type="ORF">CAG99_13760</name>
</gene>
<evidence type="ECO:0000256" key="1">
    <source>
        <dbReference type="ARBA" id="ARBA00013064"/>
    </source>
</evidence>